<evidence type="ECO:0000313" key="2">
    <source>
        <dbReference type="EMBL" id="QEE14971.1"/>
    </source>
</evidence>
<sequence>MSGFDKNKKPDQGTIDFIEGFMSFSSNMFAMPVAMPSHHDLISNTAVKMAKDIGRLEDLSSKRESENEIQYYKDLLINWIANGWIKDPSKMSIDGYFNNPDNGCPNCGWKNESSKMITTCFNCQTGMIKVDDKWFKVNDYIDPEGFYIPAIYKHSTYEMDNIKKKQNGFFRNPTNIAIPLGYHDFVQDWRKFSLKCRYQKQMDPGLHAVVEAVNLDPLNSALWRELIIFGFGSGFTDIGFIASKLIMKLYPDDYYTKSHFKKNFDDKEIKLKLFKQGMTYIHNNEFEKGLSSFCAGMKIENIYDFHRDIVYGMGWAYFHMNKIDMALPYFEEALKNKNSKSFLPHIEDSCNFKIGLIYTVNNKFKKGLPYLEKALLADPSDDGIRRWVNIAKNGIADPIKNKIITSSVDFYGYNKRSDDRKEFSKNYSRSEKKKVFNRENNRSSKSKLIDTFDFGFKYLMNEEIRSQFDIMHLKVTNKEKLISQLSNWIEEQVRQSGEFVAYPEIYHKTSEFVQLNL</sequence>
<dbReference type="Pfam" id="PF13181">
    <property type="entry name" value="TPR_8"/>
    <property type="match status" value="1"/>
</dbReference>
<dbReference type="EMBL" id="CP042905">
    <property type="protein sequence ID" value="QEE14971.1"/>
    <property type="molecule type" value="Genomic_DNA"/>
</dbReference>
<dbReference type="Proteomes" id="UP000321408">
    <property type="component" value="Chromosome"/>
</dbReference>
<proteinExistence type="predicted"/>
<keyword evidence="3" id="KW-1185">Reference proteome</keyword>
<feature type="repeat" description="TPR" evidence="1">
    <location>
        <begin position="307"/>
        <end position="340"/>
    </location>
</feature>
<dbReference type="InterPro" id="IPR011990">
    <property type="entry name" value="TPR-like_helical_dom_sf"/>
</dbReference>
<dbReference type="SMART" id="SM00028">
    <property type="entry name" value="TPR"/>
    <property type="match status" value="2"/>
</dbReference>
<reference evidence="2 3" key="1">
    <citation type="journal article" date="2020" name="Nature">
        <title>Isolation of an archaeon at the prokaryote-eukaryote interface.</title>
        <authorList>
            <person name="Imachi H."/>
            <person name="Nobu M.K."/>
            <person name="Nakahara N."/>
            <person name="Morono Y."/>
            <person name="Ogawara M."/>
            <person name="Takaki Y."/>
            <person name="Takano Y."/>
            <person name="Uematsu K."/>
            <person name="Ikuta T."/>
            <person name="Ito M."/>
            <person name="Matsui Y."/>
            <person name="Miyazaki M."/>
            <person name="Murata K."/>
            <person name="Saito Y."/>
            <person name="Sakai S."/>
            <person name="Song C."/>
            <person name="Tasumi E."/>
            <person name="Yamanaka Y."/>
            <person name="Yamaguchi T."/>
            <person name="Kamagata Y."/>
            <person name="Tamaki H."/>
            <person name="Takai K."/>
        </authorList>
    </citation>
    <scope>NUCLEOTIDE SEQUENCE [LARGE SCALE GENOMIC DNA]</scope>
    <source>
        <strain evidence="2 3">MK-D1</strain>
    </source>
</reference>
<gene>
    <name evidence="2" type="ORF">DSAG12_00794</name>
</gene>
<dbReference type="InterPro" id="IPR019734">
    <property type="entry name" value="TPR_rpt"/>
</dbReference>
<protein>
    <submittedName>
        <fullName evidence="2">Tetratricopeptide repeat protein</fullName>
    </submittedName>
</protein>
<evidence type="ECO:0000313" key="3">
    <source>
        <dbReference type="Proteomes" id="UP000321408"/>
    </source>
</evidence>
<keyword evidence="1" id="KW-0802">TPR repeat</keyword>
<name>A0A5B9D7J0_9ARCH</name>
<organism evidence="2 3">
    <name type="scientific">Promethearchaeum syntrophicum</name>
    <dbReference type="NCBI Taxonomy" id="2594042"/>
    <lineage>
        <taxon>Archaea</taxon>
        <taxon>Promethearchaeati</taxon>
        <taxon>Promethearchaeota</taxon>
        <taxon>Promethearchaeia</taxon>
        <taxon>Promethearchaeales</taxon>
        <taxon>Promethearchaeaceae</taxon>
        <taxon>Promethearchaeum</taxon>
    </lineage>
</organism>
<dbReference type="KEGG" id="psyt:DSAG12_00794"/>
<dbReference type="RefSeq" id="WP_147661903.1">
    <property type="nucleotide sequence ID" value="NZ_CP042905.2"/>
</dbReference>
<dbReference type="PROSITE" id="PS50005">
    <property type="entry name" value="TPR"/>
    <property type="match status" value="2"/>
</dbReference>
<reference evidence="2 3" key="2">
    <citation type="journal article" date="2024" name="Int. J. Syst. Evol. Microbiol.">
        <title>Promethearchaeum syntrophicum gen. nov., sp. nov., an anaerobic, obligately syntrophic archaeon, the first isolate of the lineage 'Asgard' archaea, and proposal of the new archaeal phylum Promethearchaeota phyl. nov. and kingdom Promethearchaeati regn. nov.</title>
        <authorList>
            <person name="Imachi H."/>
            <person name="Nobu M.K."/>
            <person name="Kato S."/>
            <person name="Takaki Y."/>
            <person name="Miyazaki M."/>
            <person name="Miyata M."/>
            <person name="Ogawara M."/>
            <person name="Saito Y."/>
            <person name="Sakai S."/>
            <person name="Tahara Y.O."/>
            <person name="Takano Y."/>
            <person name="Tasumi E."/>
            <person name="Uematsu K."/>
            <person name="Yoshimura T."/>
            <person name="Itoh T."/>
            <person name="Ohkuma M."/>
            <person name="Takai K."/>
        </authorList>
    </citation>
    <scope>NUCLEOTIDE SEQUENCE [LARGE SCALE GENOMIC DNA]</scope>
    <source>
        <strain evidence="2 3">MK-D1</strain>
    </source>
</reference>
<dbReference type="AlphaFoldDB" id="A0A5B9D7J0"/>
<accession>A0A5B9D7J0</accession>
<dbReference type="GeneID" id="41328794"/>
<feature type="repeat" description="TPR" evidence="1">
    <location>
        <begin position="348"/>
        <end position="381"/>
    </location>
</feature>
<dbReference type="Gene3D" id="1.25.40.10">
    <property type="entry name" value="Tetratricopeptide repeat domain"/>
    <property type="match status" value="1"/>
</dbReference>
<dbReference type="SUPFAM" id="SSF48452">
    <property type="entry name" value="TPR-like"/>
    <property type="match status" value="1"/>
</dbReference>
<evidence type="ECO:0000256" key="1">
    <source>
        <dbReference type="PROSITE-ProRule" id="PRU00339"/>
    </source>
</evidence>